<dbReference type="OrthoDB" id="9786756at2"/>
<dbReference type="EMBL" id="CP028843">
    <property type="protein sequence ID" value="AWB20016.1"/>
    <property type="molecule type" value="Genomic_DNA"/>
</dbReference>
<evidence type="ECO:0000256" key="2">
    <source>
        <dbReference type="SAM" id="SignalP"/>
    </source>
</evidence>
<dbReference type="KEGG" id="mee:DA075_02925"/>
<dbReference type="Proteomes" id="UP000244755">
    <property type="component" value="Chromosome 1"/>
</dbReference>
<sequence>MRVSGITPSRFGLAVLLCLLGQPAAAGLTSKDLSGVGLAPPPGARAPLDAAFTDSADGRRLTLGDVLSGRPALLMPVDYACRNVCDPMLAVAGTALAATGLAPGTDYRLVTLGFNPRADAATARAMVAEQLGQGPLLASAAVLTGSPGPVEAVTQAVGYAYAYDRDTDSYAHPAGALVLTGDGRVARALSPLAMTARDLRLALVEAGEGRIGGVGDRLILLCYGYDPQTGVYTPLIRRILTVSGLVTVAGIGLLVLALHQRSRGDHPT</sequence>
<evidence type="ECO:0000313" key="4">
    <source>
        <dbReference type="Proteomes" id="UP000244755"/>
    </source>
</evidence>
<reference evidence="3 4" key="1">
    <citation type="submission" date="2018-04" db="EMBL/GenBank/DDBJ databases">
        <title>Methylobacterium sp. PR1016A genome.</title>
        <authorList>
            <person name="Park W."/>
        </authorList>
    </citation>
    <scope>NUCLEOTIDE SEQUENCE [LARGE SCALE GENOMIC DNA]</scope>
    <source>
        <strain evidence="3 4">PR1016A</strain>
    </source>
</reference>
<dbReference type="Gene3D" id="3.40.30.10">
    <property type="entry name" value="Glutaredoxin"/>
    <property type="match status" value="1"/>
</dbReference>
<feature type="signal peptide" evidence="2">
    <location>
        <begin position="1"/>
        <end position="26"/>
    </location>
</feature>
<keyword evidence="1" id="KW-1133">Transmembrane helix</keyword>
<gene>
    <name evidence="3" type="ORF">DA075_02925</name>
</gene>
<keyword evidence="1" id="KW-0472">Membrane</keyword>
<keyword evidence="2" id="KW-0732">Signal</keyword>
<keyword evidence="1" id="KW-0812">Transmembrane</keyword>
<feature type="chain" id="PRO_5015326438" evidence="2">
    <location>
        <begin position="27"/>
        <end position="268"/>
    </location>
</feature>
<name>A0A2R4WEQ1_9HYPH</name>
<feature type="transmembrane region" description="Helical" evidence="1">
    <location>
        <begin position="239"/>
        <end position="258"/>
    </location>
</feature>
<organism evidence="3 4">
    <name type="scientific">Methylobacterium currus</name>
    <dbReference type="NCBI Taxonomy" id="2051553"/>
    <lineage>
        <taxon>Bacteria</taxon>
        <taxon>Pseudomonadati</taxon>
        <taxon>Pseudomonadota</taxon>
        <taxon>Alphaproteobacteria</taxon>
        <taxon>Hyphomicrobiales</taxon>
        <taxon>Methylobacteriaceae</taxon>
        <taxon>Methylobacterium</taxon>
    </lineage>
</organism>
<evidence type="ECO:0000256" key="1">
    <source>
        <dbReference type="SAM" id="Phobius"/>
    </source>
</evidence>
<dbReference type="RefSeq" id="WP_099951933.1">
    <property type="nucleotide sequence ID" value="NZ_CP028843.1"/>
</dbReference>
<evidence type="ECO:0000313" key="3">
    <source>
        <dbReference type="EMBL" id="AWB20016.1"/>
    </source>
</evidence>
<proteinExistence type="predicted"/>
<dbReference type="InterPro" id="IPR036249">
    <property type="entry name" value="Thioredoxin-like_sf"/>
</dbReference>
<dbReference type="SUPFAM" id="SSF52833">
    <property type="entry name" value="Thioredoxin-like"/>
    <property type="match status" value="1"/>
</dbReference>
<dbReference type="AlphaFoldDB" id="A0A2R4WEQ1"/>
<keyword evidence="4" id="KW-1185">Reference proteome</keyword>
<protein>
    <submittedName>
        <fullName evidence="3">Electron transporter</fullName>
    </submittedName>
</protein>
<accession>A0A2R4WEQ1</accession>